<protein>
    <recommendedName>
        <fullName evidence="2">Splicing factor 3B subunit 5</fullName>
        <shortName evidence="2">SF3b5</shortName>
    </recommendedName>
</protein>
<evidence type="ECO:0000313" key="3">
    <source>
        <dbReference type="EMBL" id="KRX23593.1"/>
    </source>
</evidence>
<dbReference type="GO" id="GO:0000398">
    <property type="term" value="P:mRNA splicing, via spliceosome"/>
    <property type="evidence" value="ECO:0007669"/>
    <property type="project" value="UniProtKB-UniRule"/>
</dbReference>
<reference evidence="3 4" key="1">
    <citation type="submission" date="2015-01" db="EMBL/GenBank/DDBJ databases">
        <title>Evolution of Trichinella species and genotypes.</title>
        <authorList>
            <person name="Korhonen P.K."/>
            <person name="Edoardo P."/>
            <person name="Giuseppe L.R."/>
            <person name="Gasser R.B."/>
        </authorList>
    </citation>
    <scope>NUCLEOTIDE SEQUENCE [LARGE SCALE GENOMIC DNA]</scope>
    <source>
        <strain evidence="3">ISS37</strain>
    </source>
</reference>
<dbReference type="InterPro" id="IPR017089">
    <property type="entry name" value="Splicing_factor_3B_subunit_5"/>
</dbReference>
<dbReference type="Proteomes" id="UP000054630">
    <property type="component" value="Unassembled WGS sequence"/>
</dbReference>
<evidence type="ECO:0000256" key="2">
    <source>
        <dbReference type="PIRNR" id="PIRNR037010"/>
    </source>
</evidence>
<keyword evidence="2" id="KW-0508">mRNA splicing</keyword>
<evidence type="ECO:0000256" key="1">
    <source>
        <dbReference type="ARBA" id="ARBA00009568"/>
    </source>
</evidence>
<dbReference type="OrthoDB" id="274726at2759"/>
<dbReference type="AlphaFoldDB" id="A0A0V0SA34"/>
<evidence type="ECO:0000313" key="4">
    <source>
        <dbReference type="Proteomes" id="UP000054630"/>
    </source>
</evidence>
<dbReference type="Pfam" id="PF07189">
    <property type="entry name" value="SF3b10"/>
    <property type="match status" value="1"/>
</dbReference>
<proteinExistence type="inferred from homology"/>
<comment type="similarity">
    <text evidence="1 2">Belongs to the SF3B5 family.</text>
</comment>
<gene>
    <name evidence="3" type="ORF">T07_6707</name>
</gene>
<keyword evidence="4" id="KW-1185">Reference proteome</keyword>
<dbReference type="InterPro" id="IPR009846">
    <property type="entry name" value="SF3b5/RDS3-10"/>
</dbReference>
<organism evidence="3 4">
    <name type="scientific">Trichinella nelsoni</name>
    <dbReference type="NCBI Taxonomy" id="6336"/>
    <lineage>
        <taxon>Eukaryota</taxon>
        <taxon>Metazoa</taxon>
        <taxon>Ecdysozoa</taxon>
        <taxon>Nematoda</taxon>
        <taxon>Enoplea</taxon>
        <taxon>Dorylaimia</taxon>
        <taxon>Trichinellida</taxon>
        <taxon>Trichinellidae</taxon>
        <taxon>Trichinella</taxon>
    </lineage>
</organism>
<accession>A0A0V0SA34</accession>
<dbReference type="PIRSF" id="PIRSF037010">
    <property type="entry name" value="Splicing_factor_3B_subunit_5"/>
    <property type="match status" value="1"/>
</dbReference>
<dbReference type="STRING" id="6336.A0A0V0SA34"/>
<dbReference type="GO" id="GO:0005686">
    <property type="term" value="C:U2 snRNP"/>
    <property type="evidence" value="ECO:0007669"/>
    <property type="project" value="UniProtKB-UniRule"/>
</dbReference>
<comment type="subcellular location">
    <subcellularLocation>
        <location evidence="2">Nucleus</location>
    </subcellularLocation>
</comment>
<sequence>MAERYNIYSQLEHLQAKYVGTGHADTICWEWMTNQHRDSYASYVGHNDILSFMAIAENETRARMRFNFLQRMILPCGPPPEKIED</sequence>
<comment type="caution">
    <text evidence="3">The sequence shown here is derived from an EMBL/GenBank/DDBJ whole genome shotgun (WGS) entry which is preliminary data.</text>
</comment>
<keyword evidence="2" id="KW-0747">Spliceosome</keyword>
<dbReference type="EMBL" id="JYDL01000023">
    <property type="protein sequence ID" value="KRX23593.1"/>
    <property type="molecule type" value="Genomic_DNA"/>
</dbReference>
<keyword evidence="2" id="KW-0507">mRNA processing</keyword>
<name>A0A0V0SA34_9BILA</name>
<keyword evidence="2" id="KW-0539">Nucleus</keyword>
<dbReference type="PANTHER" id="PTHR20978">
    <property type="entry name" value="SPLICING FACTOR 3B SUBUNIT 5"/>
    <property type="match status" value="1"/>
</dbReference>
<dbReference type="GO" id="GO:0071011">
    <property type="term" value="C:precatalytic spliceosome"/>
    <property type="evidence" value="ECO:0007669"/>
    <property type="project" value="UniProtKB-UniRule"/>
</dbReference>
<dbReference type="PANTHER" id="PTHR20978:SF0">
    <property type="entry name" value="SPLICING FACTOR 3B SUBUNIT 5"/>
    <property type="match status" value="1"/>
</dbReference>